<dbReference type="InterPro" id="IPR002347">
    <property type="entry name" value="SDR_fam"/>
</dbReference>
<keyword evidence="3" id="KW-0560">Oxidoreductase</keyword>
<dbReference type="InterPro" id="IPR057326">
    <property type="entry name" value="KR_dom"/>
</dbReference>
<dbReference type="EMBL" id="JAJGCB010000013">
    <property type="protein sequence ID" value="KAJ8989677.1"/>
    <property type="molecule type" value="Genomic_DNA"/>
</dbReference>
<dbReference type="GO" id="GO:0016616">
    <property type="term" value="F:oxidoreductase activity, acting on the CH-OH group of donors, NAD or NADP as acceptor"/>
    <property type="evidence" value="ECO:0007669"/>
    <property type="project" value="UniProtKB-ARBA"/>
</dbReference>
<dbReference type="Pfam" id="PF13561">
    <property type="entry name" value="adh_short_C2"/>
    <property type="match status" value="1"/>
</dbReference>
<dbReference type="SMART" id="SM00822">
    <property type="entry name" value="PKS_KR"/>
    <property type="match status" value="1"/>
</dbReference>
<organism evidence="6 7">
    <name type="scientific">Exophiala dermatitidis</name>
    <name type="common">Black yeast-like fungus</name>
    <name type="synonym">Wangiella dermatitidis</name>
    <dbReference type="NCBI Taxonomy" id="5970"/>
    <lineage>
        <taxon>Eukaryota</taxon>
        <taxon>Fungi</taxon>
        <taxon>Dikarya</taxon>
        <taxon>Ascomycota</taxon>
        <taxon>Pezizomycotina</taxon>
        <taxon>Eurotiomycetes</taxon>
        <taxon>Chaetothyriomycetidae</taxon>
        <taxon>Chaetothyriales</taxon>
        <taxon>Herpotrichiellaceae</taxon>
        <taxon>Exophiala</taxon>
    </lineage>
</organism>
<dbReference type="Pfam" id="PF00106">
    <property type="entry name" value="adh_short"/>
    <property type="match status" value="1"/>
</dbReference>
<accession>A0AAN6EQH9</accession>
<evidence type="ECO:0000259" key="5">
    <source>
        <dbReference type="SMART" id="SM00822"/>
    </source>
</evidence>
<evidence type="ECO:0000256" key="1">
    <source>
        <dbReference type="ARBA" id="ARBA00006484"/>
    </source>
</evidence>
<evidence type="ECO:0000313" key="7">
    <source>
        <dbReference type="Proteomes" id="UP001161757"/>
    </source>
</evidence>
<keyword evidence="2" id="KW-0521">NADP</keyword>
<gene>
    <name evidence="6" type="ORF">HRR80_006397</name>
</gene>
<name>A0AAN6EQH9_EXODE</name>
<dbReference type="PROSITE" id="PS00061">
    <property type="entry name" value="ADH_SHORT"/>
    <property type="match status" value="1"/>
</dbReference>
<dbReference type="PANTHER" id="PTHR43008">
    <property type="entry name" value="BENZIL REDUCTASE"/>
    <property type="match status" value="1"/>
</dbReference>
<dbReference type="GO" id="GO:0050664">
    <property type="term" value="F:oxidoreductase activity, acting on NAD(P)H, oxygen as acceptor"/>
    <property type="evidence" value="ECO:0007669"/>
    <property type="project" value="TreeGrafter"/>
</dbReference>
<dbReference type="InterPro" id="IPR020904">
    <property type="entry name" value="Sc_DH/Rdtase_CS"/>
</dbReference>
<reference evidence="6" key="1">
    <citation type="submission" date="2023-01" db="EMBL/GenBank/DDBJ databases">
        <title>Exophiala dermititidis isolated from Cystic Fibrosis Patient.</title>
        <authorList>
            <person name="Kurbessoian T."/>
            <person name="Crocker A."/>
            <person name="Murante D."/>
            <person name="Hogan D.A."/>
            <person name="Stajich J.E."/>
        </authorList>
    </citation>
    <scope>NUCLEOTIDE SEQUENCE</scope>
    <source>
        <strain evidence="6">Ex8</strain>
    </source>
</reference>
<evidence type="ECO:0000313" key="6">
    <source>
        <dbReference type="EMBL" id="KAJ8989677.1"/>
    </source>
</evidence>
<dbReference type="PRINTS" id="PR00081">
    <property type="entry name" value="GDHRDH"/>
</dbReference>
<dbReference type="SUPFAM" id="SSF51735">
    <property type="entry name" value="NAD(P)-binding Rossmann-fold domains"/>
    <property type="match status" value="1"/>
</dbReference>
<evidence type="ECO:0000256" key="2">
    <source>
        <dbReference type="ARBA" id="ARBA00022857"/>
    </source>
</evidence>
<feature type="region of interest" description="Disordered" evidence="4">
    <location>
        <begin position="1"/>
        <end position="25"/>
    </location>
</feature>
<dbReference type="PANTHER" id="PTHR43008:SF4">
    <property type="entry name" value="CHAIN DEHYDROGENASE, PUTATIVE (AFU_ORTHOLOGUE AFUA_4G08710)-RELATED"/>
    <property type="match status" value="1"/>
</dbReference>
<evidence type="ECO:0000256" key="4">
    <source>
        <dbReference type="SAM" id="MobiDB-lite"/>
    </source>
</evidence>
<dbReference type="AlphaFoldDB" id="A0AAN6EQH9"/>
<dbReference type="Proteomes" id="UP001161757">
    <property type="component" value="Unassembled WGS sequence"/>
</dbReference>
<feature type="domain" description="Ketoreductase" evidence="5">
    <location>
        <begin position="39"/>
        <end position="229"/>
    </location>
</feature>
<sequence>METAPRDILPQFDHRNGHMNGVHTSKGRHTRDLFLLDGRSIIVTGATGGLGLQIVKGILESGADVLAIDRVDTPKNNPQWDELTRTADKNGTILTYHRCDISDPHSTKAAFNEAVSHARHPLRGLVNCAGIGTVGPSVSFNMDEARKIIEVNLLGTMICAQAAARLIQQQNHNLPASFVLIASMSGYVVNKGTPVAAYAASKAGVQQLARNLASEWGGNTEVAFCNSTKEEEKQAEGSSDFPPSIIRVNTVSPGVIRTPMTAGVLTHEHLERLWTDQTMLKRLSVPEDYVGPVLFLLSDASAYVTGADLLVDGGYTHW</sequence>
<comment type="similarity">
    <text evidence="1">Belongs to the short-chain dehydrogenases/reductases (SDR) family.</text>
</comment>
<evidence type="ECO:0000256" key="3">
    <source>
        <dbReference type="ARBA" id="ARBA00023002"/>
    </source>
</evidence>
<dbReference type="InterPro" id="IPR036291">
    <property type="entry name" value="NAD(P)-bd_dom_sf"/>
</dbReference>
<proteinExistence type="inferred from homology"/>
<comment type="caution">
    <text evidence="6">The sequence shown here is derived from an EMBL/GenBank/DDBJ whole genome shotgun (WGS) entry which is preliminary data.</text>
</comment>
<protein>
    <recommendedName>
        <fullName evidence="5">Ketoreductase domain-containing protein</fullName>
    </recommendedName>
</protein>
<dbReference type="Gene3D" id="3.40.50.720">
    <property type="entry name" value="NAD(P)-binding Rossmann-like Domain"/>
    <property type="match status" value="1"/>
</dbReference>